<feature type="region of interest" description="Disordered" evidence="4">
    <location>
        <begin position="131"/>
        <end position="167"/>
    </location>
</feature>
<dbReference type="Gene3D" id="3.10.129.10">
    <property type="entry name" value="Hotdog Thioesterase"/>
    <property type="match status" value="1"/>
</dbReference>
<evidence type="ECO:0000313" key="6">
    <source>
        <dbReference type="EMBL" id="BCO10039.1"/>
    </source>
</evidence>
<dbReference type="PANTHER" id="PTHR11049:SF16">
    <property type="entry name" value="PROTEIN VDLD"/>
    <property type="match status" value="1"/>
</dbReference>
<comment type="similarity">
    <text evidence="1">Belongs to the acyl coenzyme A hydrolase family.</text>
</comment>
<dbReference type="PANTHER" id="PTHR11049">
    <property type="entry name" value="ACYL COENZYME A THIOESTER HYDROLASE"/>
    <property type="match status" value="1"/>
</dbReference>
<evidence type="ECO:0000256" key="2">
    <source>
        <dbReference type="ARBA" id="ARBA00022801"/>
    </source>
</evidence>
<dbReference type="CDD" id="cd03442">
    <property type="entry name" value="BFIT_BACH"/>
    <property type="match status" value="1"/>
</dbReference>
<evidence type="ECO:0000259" key="5">
    <source>
        <dbReference type="PROSITE" id="PS51770"/>
    </source>
</evidence>
<dbReference type="InterPro" id="IPR029069">
    <property type="entry name" value="HotDog_dom_sf"/>
</dbReference>
<dbReference type="InterPro" id="IPR040170">
    <property type="entry name" value="Cytosol_ACT"/>
</dbReference>
<gene>
    <name evidence="6" type="ORF">GF1_24150</name>
</gene>
<evidence type="ECO:0000256" key="3">
    <source>
        <dbReference type="PROSITE-ProRule" id="PRU01106"/>
    </source>
</evidence>
<feature type="compositionally biased region" description="Basic and acidic residues" evidence="4">
    <location>
        <begin position="139"/>
        <end position="161"/>
    </location>
</feature>
<sequence length="167" mass="18497">MTTTSSAGAVLPANADQYGTAAISHVMMPYHANPSGNVNGGVIMQLIDDAAFVIATRYARTNVVTASIERIDFHRPVHIGDLLTLKGSINMTHRSSMEIGVRVESEDMRTGVIRHIASAYLTFVALDGDGHPTPVPAYEPKDEDSRRRNREALQRRQDRLRQQRRTT</sequence>
<proteinExistence type="inferred from homology"/>
<dbReference type="KEGG" id="ddu:GF1_24150"/>
<organism evidence="6 7">
    <name type="scientific">Desulfolithobacter dissulfuricans</name>
    <dbReference type="NCBI Taxonomy" id="2795293"/>
    <lineage>
        <taxon>Bacteria</taxon>
        <taxon>Pseudomonadati</taxon>
        <taxon>Thermodesulfobacteriota</taxon>
        <taxon>Desulfobulbia</taxon>
        <taxon>Desulfobulbales</taxon>
        <taxon>Desulfobulbaceae</taxon>
        <taxon>Desulfolithobacter</taxon>
    </lineage>
</organism>
<dbReference type="Proteomes" id="UP001063350">
    <property type="component" value="Chromosome"/>
</dbReference>
<evidence type="ECO:0000256" key="4">
    <source>
        <dbReference type="SAM" id="MobiDB-lite"/>
    </source>
</evidence>
<dbReference type="Pfam" id="PF03061">
    <property type="entry name" value="4HBT"/>
    <property type="match status" value="1"/>
</dbReference>
<dbReference type="GO" id="GO:0052816">
    <property type="term" value="F:long-chain fatty acyl-CoA hydrolase activity"/>
    <property type="evidence" value="ECO:0007669"/>
    <property type="project" value="TreeGrafter"/>
</dbReference>
<dbReference type="SUPFAM" id="SSF54637">
    <property type="entry name" value="Thioesterase/thiol ester dehydrase-isomerase"/>
    <property type="match status" value="1"/>
</dbReference>
<protein>
    <recommendedName>
        <fullName evidence="5">HotDog ACOT-type domain-containing protein</fullName>
    </recommendedName>
</protein>
<name>A0A915XIP2_9BACT</name>
<reference evidence="6" key="1">
    <citation type="submission" date="2020-12" db="EMBL/GenBank/DDBJ databases">
        <title>Desulfobium dissulfuricans gen. nov., sp. nov., a novel mesophilic, sulfate-reducing bacterium isolated from a deep-sea hydrothermal vent.</title>
        <authorList>
            <person name="Hashimoto Y."/>
            <person name="Tame A."/>
            <person name="Sawayama S."/>
            <person name="Miyazaki J."/>
            <person name="Takai K."/>
            <person name="Nakagawa S."/>
        </authorList>
    </citation>
    <scope>NUCLEOTIDE SEQUENCE</scope>
    <source>
        <strain evidence="6">GF1</strain>
    </source>
</reference>
<dbReference type="GO" id="GO:0006637">
    <property type="term" value="P:acyl-CoA metabolic process"/>
    <property type="evidence" value="ECO:0007669"/>
    <property type="project" value="TreeGrafter"/>
</dbReference>
<dbReference type="GO" id="GO:0005829">
    <property type="term" value="C:cytosol"/>
    <property type="evidence" value="ECO:0007669"/>
    <property type="project" value="TreeGrafter"/>
</dbReference>
<dbReference type="EMBL" id="AP024233">
    <property type="protein sequence ID" value="BCO10039.1"/>
    <property type="molecule type" value="Genomic_DNA"/>
</dbReference>
<dbReference type="InterPro" id="IPR033120">
    <property type="entry name" value="HOTDOG_ACOT"/>
</dbReference>
<keyword evidence="7" id="KW-1185">Reference proteome</keyword>
<dbReference type="RefSeq" id="WP_267926779.1">
    <property type="nucleotide sequence ID" value="NZ_AP024233.1"/>
</dbReference>
<evidence type="ECO:0000313" key="7">
    <source>
        <dbReference type="Proteomes" id="UP001063350"/>
    </source>
</evidence>
<dbReference type="PROSITE" id="PS51770">
    <property type="entry name" value="HOTDOG_ACOT"/>
    <property type="match status" value="1"/>
</dbReference>
<keyword evidence="2 3" id="KW-0378">Hydrolase</keyword>
<evidence type="ECO:0000256" key="1">
    <source>
        <dbReference type="ARBA" id="ARBA00010458"/>
    </source>
</evidence>
<dbReference type="AlphaFoldDB" id="A0A915XIP2"/>
<feature type="domain" description="HotDog ACOT-type" evidence="5">
    <location>
        <begin position="17"/>
        <end position="129"/>
    </location>
</feature>
<accession>A0A915XIP2</accession>
<dbReference type="InterPro" id="IPR006683">
    <property type="entry name" value="Thioestr_dom"/>
</dbReference>